<protein>
    <submittedName>
        <fullName evidence="1">Uncharacterized protein</fullName>
    </submittedName>
</protein>
<dbReference type="AlphaFoldDB" id="A0A2Z6MKC9"/>
<dbReference type="Proteomes" id="UP000242715">
    <property type="component" value="Unassembled WGS sequence"/>
</dbReference>
<evidence type="ECO:0000313" key="2">
    <source>
        <dbReference type="Proteomes" id="UP000242715"/>
    </source>
</evidence>
<sequence>MSVIPTPTGLGKWVWKVRVVRSGLWYRIMVNKYGVNVEVVRTRGLIGSGRAFSKRVSVDMVCMYFEYMENKRNSILVSVSWCGAVVEGAVGVLYLNILCYGSVRLELSWDSSCLVVLVGPMDFLSFEVSFLCNCGALVVSNFPCPFGSGAEESVSFIFFEIRVCLWLVRDPKSPD</sequence>
<organism evidence="1 2">
    <name type="scientific">Trifolium subterraneum</name>
    <name type="common">Subterranean clover</name>
    <dbReference type="NCBI Taxonomy" id="3900"/>
    <lineage>
        <taxon>Eukaryota</taxon>
        <taxon>Viridiplantae</taxon>
        <taxon>Streptophyta</taxon>
        <taxon>Embryophyta</taxon>
        <taxon>Tracheophyta</taxon>
        <taxon>Spermatophyta</taxon>
        <taxon>Magnoliopsida</taxon>
        <taxon>eudicotyledons</taxon>
        <taxon>Gunneridae</taxon>
        <taxon>Pentapetalae</taxon>
        <taxon>rosids</taxon>
        <taxon>fabids</taxon>
        <taxon>Fabales</taxon>
        <taxon>Fabaceae</taxon>
        <taxon>Papilionoideae</taxon>
        <taxon>50 kb inversion clade</taxon>
        <taxon>NPAAA clade</taxon>
        <taxon>Hologalegina</taxon>
        <taxon>IRL clade</taxon>
        <taxon>Trifolieae</taxon>
        <taxon>Trifolium</taxon>
    </lineage>
</organism>
<keyword evidence="2" id="KW-1185">Reference proteome</keyword>
<proteinExistence type="predicted"/>
<name>A0A2Z6MKC9_TRISU</name>
<dbReference type="EMBL" id="DF973478">
    <property type="protein sequence ID" value="GAU32051.1"/>
    <property type="molecule type" value="Genomic_DNA"/>
</dbReference>
<reference evidence="2" key="1">
    <citation type="journal article" date="2017" name="Front. Plant Sci.">
        <title>Climate Clever Clovers: New Paradigm to Reduce the Environmental Footprint of Ruminants by Breeding Low Methanogenic Forages Utilizing Haplotype Variation.</title>
        <authorList>
            <person name="Kaur P."/>
            <person name="Appels R."/>
            <person name="Bayer P.E."/>
            <person name="Keeble-Gagnere G."/>
            <person name="Wang J."/>
            <person name="Hirakawa H."/>
            <person name="Shirasawa K."/>
            <person name="Vercoe P."/>
            <person name="Stefanova K."/>
            <person name="Durmic Z."/>
            <person name="Nichols P."/>
            <person name="Revell C."/>
            <person name="Isobe S.N."/>
            <person name="Edwards D."/>
            <person name="Erskine W."/>
        </authorList>
    </citation>
    <scope>NUCLEOTIDE SEQUENCE [LARGE SCALE GENOMIC DNA]</scope>
    <source>
        <strain evidence="2">cv. Daliak</strain>
    </source>
</reference>
<evidence type="ECO:0000313" key="1">
    <source>
        <dbReference type="EMBL" id="GAU32051.1"/>
    </source>
</evidence>
<gene>
    <name evidence="1" type="ORF">TSUD_214060</name>
</gene>
<accession>A0A2Z6MKC9</accession>